<feature type="domain" description="N-acetyltransferase" evidence="3">
    <location>
        <begin position="4"/>
        <end position="155"/>
    </location>
</feature>
<evidence type="ECO:0000259" key="3">
    <source>
        <dbReference type="PROSITE" id="PS51186"/>
    </source>
</evidence>
<accession>A0A1G9UN10</accession>
<dbReference type="InterPro" id="IPR016181">
    <property type="entry name" value="Acyl_CoA_acyltransferase"/>
</dbReference>
<dbReference type="Gene3D" id="3.40.630.30">
    <property type="match status" value="1"/>
</dbReference>
<keyword evidence="1 4" id="KW-0808">Transferase</keyword>
<dbReference type="GO" id="GO:0016747">
    <property type="term" value="F:acyltransferase activity, transferring groups other than amino-acyl groups"/>
    <property type="evidence" value="ECO:0007669"/>
    <property type="project" value="InterPro"/>
</dbReference>
<dbReference type="Proteomes" id="UP000199370">
    <property type="component" value="Unassembled WGS sequence"/>
</dbReference>
<proteinExistence type="predicted"/>
<evidence type="ECO:0000313" key="5">
    <source>
        <dbReference type="Proteomes" id="UP000199370"/>
    </source>
</evidence>
<keyword evidence="5" id="KW-1185">Reference proteome</keyword>
<evidence type="ECO:0000313" key="4">
    <source>
        <dbReference type="EMBL" id="SDM61289.1"/>
    </source>
</evidence>
<dbReference type="AlphaFoldDB" id="A0A1G9UN10"/>
<dbReference type="OrthoDB" id="11597at2157"/>
<dbReference type="RefSeq" id="WP_089731988.1">
    <property type="nucleotide sequence ID" value="NZ_FNIA01000004.1"/>
</dbReference>
<dbReference type="CDD" id="cd04301">
    <property type="entry name" value="NAT_SF"/>
    <property type="match status" value="1"/>
</dbReference>
<dbReference type="EMBL" id="FNIA01000004">
    <property type="protein sequence ID" value="SDM61289.1"/>
    <property type="molecule type" value="Genomic_DNA"/>
</dbReference>
<dbReference type="STRING" id="996166.SAMN05192554_104221"/>
<dbReference type="PROSITE" id="PS51186">
    <property type="entry name" value="GNAT"/>
    <property type="match status" value="1"/>
</dbReference>
<protein>
    <submittedName>
        <fullName evidence="4">Putative acetyltransferase</fullName>
    </submittedName>
</protein>
<dbReference type="InterPro" id="IPR000182">
    <property type="entry name" value="GNAT_dom"/>
</dbReference>
<evidence type="ECO:0000256" key="1">
    <source>
        <dbReference type="ARBA" id="ARBA00022679"/>
    </source>
</evidence>
<dbReference type="SUPFAM" id="SSF55729">
    <property type="entry name" value="Acyl-CoA N-acyltransferases (Nat)"/>
    <property type="match status" value="1"/>
</dbReference>
<dbReference type="Pfam" id="PF00583">
    <property type="entry name" value="Acetyltransf_1"/>
    <property type="match status" value="1"/>
</dbReference>
<dbReference type="PANTHER" id="PTHR43877">
    <property type="entry name" value="AMINOALKYLPHOSPHONATE N-ACETYLTRANSFERASE-RELATED-RELATED"/>
    <property type="match status" value="1"/>
</dbReference>
<reference evidence="4 5" key="1">
    <citation type="submission" date="2016-10" db="EMBL/GenBank/DDBJ databases">
        <authorList>
            <person name="de Groot N.N."/>
        </authorList>
    </citation>
    <scope>NUCLEOTIDE SEQUENCE [LARGE SCALE GENOMIC DNA]</scope>
    <source>
        <strain evidence="5">EB21,IBRC-M 10013,KCTC 4048</strain>
    </source>
</reference>
<evidence type="ECO:0000256" key="2">
    <source>
        <dbReference type="ARBA" id="ARBA00023315"/>
    </source>
</evidence>
<sequence>MAEPAIRAATVEDADTLAAVYRTAYRENRRLGFPAKAESATAETVTGWIREHHVLVATVDGEVVGGVRLSATDPDRVKLSRLAVHEDRKGEGIGSALVDAAEAWVRETGRETVWLTTPDEHPFLPEFYRSRGYEKTGDYPLEYRDYDEIRMEKPV</sequence>
<gene>
    <name evidence="4" type="ORF">SAMN05192554_104221</name>
</gene>
<keyword evidence="2" id="KW-0012">Acyltransferase</keyword>
<name>A0A1G9UN10_9EURY</name>
<dbReference type="InterPro" id="IPR050832">
    <property type="entry name" value="Bact_Acetyltransf"/>
</dbReference>
<organism evidence="4 5">
    <name type="scientific">Haloarchaeobius iranensis</name>
    <dbReference type="NCBI Taxonomy" id="996166"/>
    <lineage>
        <taxon>Archaea</taxon>
        <taxon>Methanobacteriati</taxon>
        <taxon>Methanobacteriota</taxon>
        <taxon>Stenosarchaea group</taxon>
        <taxon>Halobacteria</taxon>
        <taxon>Halobacteriales</taxon>
        <taxon>Halorubellaceae</taxon>
        <taxon>Haloarchaeobius</taxon>
    </lineage>
</organism>